<keyword evidence="2" id="KW-0732">Signal</keyword>
<keyword evidence="1" id="KW-1133">Transmembrane helix</keyword>
<proteinExistence type="predicted"/>
<evidence type="ECO:0000256" key="1">
    <source>
        <dbReference type="SAM" id="Phobius"/>
    </source>
</evidence>
<name>A0ABY6M5I4_9FLAO</name>
<sequence length="536" mass="60304">MQKITTFFLVLLASITWAQQPEVTTQIDSTQIKIGSEFHLTVKVKGPSNTQVSFPELKNIGQLEVLENYPTDTLLNEAQIEFIKKYALTQFDSGAYQIPSFPILINDKQILTDSGFVLVNTVEVDTLKQKLFDIKTVSTVNETSNTWIYLVVVLLVIALGVLGYFLWKNKKPKAVKPEEMVFASPIERATTLLSILETKNLLVKGEIKEYYSELTDITKSYIEETIQIPAKESTTSELIAGLKIAAKQKKLPVKPETFQALEAILKNADLVKFAKSKPLDFEIIEDRKKIENVIVSIDDSLPEEIIEEVKPEELKRQAELKRLALQKKKRIKIGAAIASVVVIVAVLYFGDFNLFGSSAKSMLKKEWISSEYGNPGVKIYTPDVLIRQDNEELFPKDVIALLQEMQVFSSGSYFDDVNFFVATFKYKQPQQIDLDIALESGMQMLEAQGAQDIIVKTADFETPEGVKGRKAVGTVVMLDPITKRSKKMYYDFVAFSQDGGLQLILMMHKEGDEAAQQVTERALNSIELKKAVQNNE</sequence>
<gene>
    <name evidence="3" type="ORF">K5I29_11310</name>
</gene>
<feature type="transmembrane region" description="Helical" evidence="1">
    <location>
        <begin position="331"/>
        <end position="350"/>
    </location>
</feature>
<evidence type="ECO:0000313" key="3">
    <source>
        <dbReference type="EMBL" id="UYW02648.1"/>
    </source>
</evidence>
<accession>A0ABY6M5I4</accession>
<protein>
    <submittedName>
        <fullName evidence="3">Uncharacterized protein</fullName>
    </submittedName>
</protein>
<feature type="signal peptide" evidence="2">
    <location>
        <begin position="1"/>
        <end position="18"/>
    </location>
</feature>
<dbReference type="EMBL" id="CP081495">
    <property type="protein sequence ID" value="UYW02648.1"/>
    <property type="molecule type" value="Genomic_DNA"/>
</dbReference>
<evidence type="ECO:0000256" key="2">
    <source>
        <dbReference type="SAM" id="SignalP"/>
    </source>
</evidence>
<evidence type="ECO:0000313" key="4">
    <source>
        <dbReference type="Proteomes" id="UP001163328"/>
    </source>
</evidence>
<keyword evidence="1" id="KW-0812">Transmembrane</keyword>
<feature type="chain" id="PRO_5045229091" evidence="2">
    <location>
        <begin position="19"/>
        <end position="536"/>
    </location>
</feature>
<feature type="transmembrane region" description="Helical" evidence="1">
    <location>
        <begin position="147"/>
        <end position="167"/>
    </location>
</feature>
<reference evidence="3" key="1">
    <citation type="submission" date="2021-08" db="EMBL/GenBank/DDBJ databases">
        <title>Flavobacterium sp. strain CC-SYL302.</title>
        <authorList>
            <person name="Lin S.-Y."/>
            <person name="Lee T.-H."/>
            <person name="Young C.-C."/>
        </authorList>
    </citation>
    <scope>NUCLEOTIDE SEQUENCE</scope>
    <source>
        <strain evidence="3">CC-SYL302</strain>
    </source>
</reference>
<organism evidence="3 4">
    <name type="scientific">Flavobacterium agricola</name>
    <dbReference type="NCBI Taxonomy" id="2870839"/>
    <lineage>
        <taxon>Bacteria</taxon>
        <taxon>Pseudomonadati</taxon>
        <taxon>Bacteroidota</taxon>
        <taxon>Flavobacteriia</taxon>
        <taxon>Flavobacteriales</taxon>
        <taxon>Flavobacteriaceae</taxon>
        <taxon>Flavobacterium</taxon>
    </lineage>
</organism>
<dbReference type="Proteomes" id="UP001163328">
    <property type="component" value="Chromosome"/>
</dbReference>
<keyword evidence="1" id="KW-0472">Membrane</keyword>
<keyword evidence="4" id="KW-1185">Reference proteome</keyword>